<keyword evidence="2" id="KW-0597">Phosphoprotein</keyword>
<name>A0A484BLA1_DRONA</name>
<dbReference type="PANTHER" id="PTHR46052:SF1">
    <property type="entry name" value="PHOSDUCIN-LIKE PROTEIN"/>
    <property type="match status" value="1"/>
</dbReference>
<reference evidence="5 6" key="1">
    <citation type="journal article" date="2019" name="J. Hered.">
        <title>An Improved Genome Assembly for Drosophila navojoa, the Basal Species in the mojavensis Cluster.</title>
        <authorList>
            <person name="Vanderlinde T."/>
            <person name="Dupim E.G."/>
            <person name="Nazario-Yepiz N.O."/>
            <person name="Carvalho A.B."/>
        </authorList>
    </citation>
    <scope>NUCLEOTIDE SEQUENCE [LARGE SCALE GENOMIC DNA]</scope>
    <source>
        <strain evidence="5">Navoj_Jal97</strain>
        <tissue evidence="5">Whole organism</tissue>
    </source>
</reference>
<keyword evidence="6" id="KW-1185">Reference proteome</keyword>
<dbReference type="Gene3D" id="1.10.168.10">
    <property type="entry name" value="Phosducin, domain 2"/>
    <property type="match status" value="1"/>
</dbReference>
<dbReference type="Proteomes" id="UP000295192">
    <property type="component" value="Unassembled WGS sequence"/>
</dbReference>
<comment type="caution">
    <text evidence="5">The sequence shown here is derived from an EMBL/GenBank/DDBJ whole genome shotgun (WGS) entry which is preliminary data.</text>
</comment>
<evidence type="ECO:0000259" key="4">
    <source>
        <dbReference type="Pfam" id="PF02114"/>
    </source>
</evidence>
<feature type="domain" description="Phosducin" evidence="4">
    <location>
        <begin position="69"/>
        <end position="278"/>
    </location>
</feature>
<sequence>MATLEDKLLGEKLEYYCSSSEGEDNGDDGDGDCDDEQGARGSKGSASSGLTINTDPNAAPPGGFRQQGSTNTGPKGVVQDWQRFKQLEAERREETERQRVALAKKLSMTTATSAEDEERKRQEELDAEFAELMSEDFLQQYQKQRMAEMLRQTGHHQQFGKVLQLSTHEEFLSCVEEENKHTTIIIHIYERSQSACATLNSCLDTLASDYPSIKFAKICSSVAGMSRDFRTKGLPALLVYKAQALIGNFVRLTDDLSDDFFASDVESFLIEHGIIVDRALYN</sequence>
<dbReference type="InterPro" id="IPR051499">
    <property type="entry name" value="Phosducin-like_reg"/>
</dbReference>
<protein>
    <recommendedName>
        <fullName evidence="4">Phosducin domain-containing protein</fullName>
    </recommendedName>
</protein>
<dbReference type="CDD" id="cd02987">
    <property type="entry name" value="Phd_like_Phd"/>
    <property type="match status" value="1"/>
</dbReference>
<dbReference type="SUPFAM" id="SSF52833">
    <property type="entry name" value="Thioredoxin-like"/>
    <property type="match status" value="1"/>
</dbReference>
<dbReference type="InterPro" id="IPR036249">
    <property type="entry name" value="Thioredoxin-like_sf"/>
</dbReference>
<dbReference type="Gene3D" id="3.40.30.10">
    <property type="entry name" value="Glutaredoxin"/>
    <property type="match status" value="1"/>
</dbReference>
<organism evidence="5 6">
    <name type="scientific">Drosophila navojoa</name>
    <name type="common">Fruit fly</name>
    <dbReference type="NCBI Taxonomy" id="7232"/>
    <lineage>
        <taxon>Eukaryota</taxon>
        <taxon>Metazoa</taxon>
        <taxon>Ecdysozoa</taxon>
        <taxon>Arthropoda</taxon>
        <taxon>Hexapoda</taxon>
        <taxon>Insecta</taxon>
        <taxon>Pterygota</taxon>
        <taxon>Neoptera</taxon>
        <taxon>Endopterygota</taxon>
        <taxon>Diptera</taxon>
        <taxon>Brachycera</taxon>
        <taxon>Muscomorpha</taxon>
        <taxon>Ephydroidea</taxon>
        <taxon>Drosophilidae</taxon>
        <taxon>Drosophila</taxon>
    </lineage>
</organism>
<feature type="region of interest" description="Disordered" evidence="3">
    <location>
        <begin position="18"/>
        <end position="78"/>
    </location>
</feature>
<dbReference type="Pfam" id="PF02114">
    <property type="entry name" value="Phosducin"/>
    <property type="match status" value="1"/>
</dbReference>
<dbReference type="OMA" id="GIIEMMP"/>
<dbReference type="EMBL" id="LSRL02000021">
    <property type="protein sequence ID" value="TDG49609.1"/>
    <property type="molecule type" value="Genomic_DNA"/>
</dbReference>
<feature type="region of interest" description="Disordered" evidence="3">
    <location>
        <begin position="102"/>
        <end position="122"/>
    </location>
</feature>
<dbReference type="InterPro" id="IPR023196">
    <property type="entry name" value="Phosducin_N_dom_sf"/>
</dbReference>
<dbReference type="STRING" id="7232.A0A484BLA1"/>
<feature type="compositionally biased region" description="Low complexity" evidence="3">
    <location>
        <begin position="39"/>
        <end position="49"/>
    </location>
</feature>
<dbReference type="AlphaFoldDB" id="A0A484BLA1"/>
<feature type="compositionally biased region" description="Acidic residues" evidence="3">
    <location>
        <begin position="21"/>
        <end position="36"/>
    </location>
</feature>
<dbReference type="InterPro" id="IPR024253">
    <property type="entry name" value="Phosducin_thioredoxin-like_dom"/>
</dbReference>
<gene>
    <name evidence="5" type="ORF">AWZ03_003847</name>
</gene>
<evidence type="ECO:0000256" key="2">
    <source>
        <dbReference type="ARBA" id="ARBA00022553"/>
    </source>
</evidence>
<dbReference type="InterPro" id="IPR001200">
    <property type="entry name" value="Phosducin"/>
</dbReference>
<dbReference type="GO" id="GO:0008277">
    <property type="term" value="P:regulation of G protein-coupled receptor signaling pathway"/>
    <property type="evidence" value="ECO:0007669"/>
    <property type="project" value="InterPro"/>
</dbReference>
<dbReference type="PANTHER" id="PTHR46052">
    <property type="entry name" value="PHOSDUCIN-LIKE PROTEIN"/>
    <property type="match status" value="1"/>
</dbReference>
<dbReference type="KEGG" id="dnv:108651468"/>
<evidence type="ECO:0000256" key="3">
    <source>
        <dbReference type="SAM" id="MobiDB-lite"/>
    </source>
</evidence>
<dbReference type="PRINTS" id="PR00677">
    <property type="entry name" value="PHOSDUCIN"/>
</dbReference>
<evidence type="ECO:0000313" key="5">
    <source>
        <dbReference type="EMBL" id="TDG49609.1"/>
    </source>
</evidence>
<accession>A0A484BLA1</accession>
<evidence type="ECO:0000313" key="6">
    <source>
        <dbReference type="Proteomes" id="UP000295192"/>
    </source>
</evidence>
<evidence type="ECO:0000256" key="1">
    <source>
        <dbReference type="ARBA" id="ARBA00009686"/>
    </source>
</evidence>
<proteinExistence type="inferred from homology"/>
<comment type="similarity">
    <text evidence="1">Belongs to the phosducin family.</text>
</comment>
<dbReference type="OrthoDB" id="70588at2759"/>